<dbReference type="SUPFAM" id="SSF50104">
    <property type="entry name" value="Translation proteins SH3-like domain"/>
    <property type="match status" value="1"/>
</dbReference>
<keyword evidence="8" id="KW-1185">Reference proteome</keyword>
<keyword evidence="4" id="KW-0238">DNA-binding</keyword>
<organism evidence="7 8">
    <name type="scientific">Kangiella marina</name>
    <dbReference type="NCBI Taxonomy" id="1079178"/>
    <lineage>
        <taxon>Bacteria</taxon>
        <taxon>Pseudomonadati</taxon>
        <taxon>Pseudomonadota</taxon>
        <taxon>Gammaproteobacteria</taxon>
        <taxon>Kangiellales</taxon>
        <taxon>Kangiellaceae</taxon>
        <taxon>Kangiella</taxon>
    </lineage>
</organism>
<evidence type="ECO:0000256" key="3">
    <source>
        <dbReference type="ARBA" id="ARBA00023163"/>
    </source>
</evidence>
<dbReference type="SMART" id="SM00739">
    <property type="entry name" value="KOW"/>
    <property type="match status" value="1"/>
</dbReference>
<accession>A0ABP8INU0</accession>
<dbReference type="InterPro" id="IPR036735">
    <property type="entry name" value="NGN_dom_sf"/>
</dbReference>
<dbReference type="RefSeq" id="WP_345293180.1">
    <property type="nucleotide sequence ID" value="NZ_BAABFV010000002.1"/>
</dbReference>
<evidence type="ECO:0000256" key="1">
    <source>
        <dbReference type="ARBA" id="ARBA00022814"/>
    </source>
</evidence>
<dbReference type="CDD" id="cd09892">
    <property type="entry name" value="NGN_SP_RfaH"/>
    <property type="match status" value="1"/>
</dbReference>
<dbReference type="NCBIfam" id="NF006534">
    <property type="entry name" value="PRK09014.1"/>
    <property type="match status" value="1"/>
</dbReference>
<dbReference type="InterPro" id="IPR005824">
    <property type="entry name" value="KOW"/>
</dbReference>
<evidence type="ECO:0000259" key="6">
    <source>
        <dbReference type="SMART" id="SM00739"/>
    </source>
</evidence>
<dbReference type="Gene3D" id="3.30.70.940">
    <property type="entry name" value="NusG, N-terminal domain"/>
    <property type="match status" value="1"/>
</dbReference>
<evidence type="ECO:0000256" key="2">
    <source>
        <dbReference type="ARBA" id="ARBA00023015"/>
    </source>
</evidence>
<dbReference type="EMBL" id="BAABFV010000002">
    <property type="protein sequence ID" value="GAA4364611.1"/>
    <property type="molecule type" value="Genomic_DNA"/>
</dbReference>
<dbReference type="SMART" id="SM00738">
    <property type="entry name" value="NGN"/>
    <property type="match status" value="1"/>
</dbReference>
<dbReference type="SUPFAM" id="SSF82679">
    <property type="entry name" value="N-utilization substance G protein NusG, N-terminal domain"/>
    <property type="match status" value="1"/>
</dbReference>
<dbReference type="InterPro" id="IPR006645">
    <property type="entry name" value="NGN-like_dom"/>
</dbReference>
<gene>
    <name evidence="4 7" type="primary">rfaH</name>
    <name evidence="7" type="ORF">GCM10023151_21040</name>
</gene>
<comment type="caution">
    <text evidence="7">The sequence shown here is derived from an EMBL/GenBank/DDBJ whole genome shotgun (WGS) entry which is preliminary data.</text>
</comment>
<dbReference type="NCBIfam" id="TIGR01955">
    <property type="entry name" value="RfaH"/>
    <property type="match status" value="1"/>
</dbReference>
<feature type="domain" description="KOW" evidence="6">
    <location>
        <begin position="119"/>
        <end position="146"/>
    </location>
</feature>
<dbReference type="Pfam" id="PF02357">
    <property type="entry name" value="NusG"/>
    <property type="match status" value="1"/>
</dbReference>
<dbReference type="Proteomes" id="UP001501011">
    <property type="component" value="Unassembled WGS sequence"/>
</dbReference>
<keyword evidence="2 4" id="KW-0805">Transcription regulation</keyword>
<keyword evidence="1 4" id="KW-0889">Transcription antitermination</keyword>
<keyword evidence="3 4" id="KW-0804">Transcription</keyword>
<dbReference type="PANTHER" id="PTHR30265">
    <property type="entry name" value="RHO-INTERACTING TRANSCRIPTION TERMINATION FACTOR NUSG"/>
    <property type="match status" value="1"/>
</dbReference>
<name>A0ABP8INU0_9GAMM</name>
<comment type="function">
    <text evidence="4">Enhances distal genes transcription elongation in a specialized subset of operons that encode extracytoplasmic components.</text>
</comment>
<reference evidence="8" key="1">
    <citation type="journal article" date="2019" name="Int. J. Syst. Evol. Microbiol.">
        <title>The Global Catalogue of Microorganisms (GCM) 10K type strain sequencing project: providing services to taxonomists for standard genome sequencing and annotation.</title>
        <authorList>
            <consortium name="The Broad Institute Genomics Platform"/>
            <consortium name="The Broad Institute Genome Sequencing Center for Infectious Disease"/>
            <person name="Wu L."/>
            <person name="Ma J."/>
        </authorList>
    </citation>
    <scope>NUCLEOTIDE SEQUENCE [LARGE SCALE GENOMIC DNA]</scope>
    <source>
        <strain evidence="8">JCM 17728</strain>
    </source>
</reference>
<dbReference type="InterPro" id="IPR043425">
    <property type="entry name" value="NusG-like"/>
</dbReference>
<dbReference type="InterPro" id="IPR010215">
    <property type="entry name" value="Transcription_antiterm_RfaH"/>
</dbReference>
<dbReference type="PANTHER" id="PTHR30265:SF7">
    <property type="entry name" value="TRANSCRIPTION ANTITERMINATION PROTEIN RFAH"/>
    <property type="match status" value="1"/>
</dbReference>
<evidence type="ECO:0000313" key="7">
    <source>
        <dbReference type="EMBL" id="GAA4364611.1"/>
    </source>
</evidence>
<sequence>MSDKDKSEATAWYLVHCKPRQELRAEENLENQSINSFLPLMSIDKVVRGKRQMVEEVMFPGYLFVELPLSGELWAKIRSTRGIRDFVRFGGKPARISLELLEQLKVLETNLVTNTDVGTPKEGDRVRILRGPFKDLEGVFQMADGERRSIVLLNILGKESKLELLNKDIEKT</sequence>
<evidence type="ECO:0000256" key="4">
    <source>
        <dbReference type="HAMAP-Rule" id="MF_00951"/>
    </source>
</evidence>
<comment type="similarity">
    <text evidence="4">Belongs to the RfaH family.</text>
</comment>
<feature type="domain" description="NusG-like N-terminal" evidence="5">
    <location>
        <begin position="9"/>
        <end position="108"/>
    </location>
</feature>
<evidence type="ECO:0000313" key="8">
    <source>
        <dbReference type="Proteomes" id="UP001501011"/>
    </source>
</evidence>
<dbReference type="InterPro" id="IPR008991">
    <property type="entry name" value="Translation_prot_SH3-like_sf"/>
</dbReference>
<proteinExistence type="inferred from homology"/>
<comment type="subunit">
    <text evidence="4">Interacts with both the nontemplate DNA and the RNA polymerase (RNAP).</text>
</comment>
<dbReference type="HAMAP" id="MF_00951">
    <property type="entry name" value="RfaH"/>
    <property type="match status" value="1"/>
</dbReference>
<dbReference type="CDD" id="cd06091">
    <property type="entry name" value="KOW_NusG"/>
    <property type="match status" value="1"/>
</dbReference>
<evidence type="ECO:0000259" key="5">
    <source>
        <dbReference type="SMART" id="SM00738"/>
    </source>
</evidence>
<protein>
    <recommendedName>
        <fullName evidence="4">Transcription antitermination protein RfaH</fullName>
    </recommendedName>
</protein>